<feature type="domain" description="Aminotransferase class I/classII large" evidence="6">
    <location>
        <begin position="118"/>
        <end position="520"/>
    </location>
</feature>
<dbReference type="PANTHER" id="PTHR42790">
    <property type="entry name" value="AMINOTRANSFERASE"/>
    <property type="match status" value="1"/>
</dbReference>
<dbReference type="InterPro" id="IPR015421">
    <property type="entry name" value="PyrdxlP-dep_Trfase_major"/>
</dbReference>
<comment type="caution">
    <text evidence="7">The sequence shown here is derived from an EMBL/GenBank/DDBJ whole genome shotgun (WGS) entry which is preliminary data.</text>
</comment>
<evidence type="ECO:0000313" key="7">
    <source>
        <dbReference type="EMBL" id="CAA7259729.1"/>
    </source>
</evidence>
<dbReference type="PANTHER" id="PTHR42790:SF1">
    <property type="entry name" value="AROMATIC AMINO ACID AMINOTRANSFERASE, HYPOTHETICAL (EUROFUNG)"/>
    <property type="match status" value="1"/>
</dbReference>
<dbReference type="GO" id="GO:0008483">
    <property type="term" value="F:transaminase activity"/>
    <property type="evidence" value="ECO:0007669"/>
    <property type="project" value="UniProtKB-KW"/>
</dbReference>
<keyword evidence="5" id="KW-0663">Pyridoxal phosphate</keyword>
<keyword evidence="3" id="KW-0032">Aminotransferase</keyword>
<dbReference type="CDD" id="cd00609">
    <property type="entry name" value="AAT_like"/>
    <property type="match status" value="1"/>
</dbReference>
<dbReference type="AlphaFoldDB" id="A0A8S0XEB3"/>
<gene>
    <name evidence="7" type="ORF">AAE3_LOCUS2519</name>
</gene>
<evidence type="ECO:0000256" key="4">
    <source>
        <dbReference type="ARBA" id="ARBA00022679"/>
    </source>
</evidence>
<dbReference type="InterPro" id="IPR004839">
    <property type="entry name" value="Aminotransferase_I/II_large"/>
</dbReference>
<dbReference type="InterPro" id="IPR015424">
    <property type="entry name" value="PyrdxlP-dep_Trfase"/>
</dbReference>
<proteinExistence type="inferred from homology"/>
<dbReference type="Proteomes" id="UP000467700">
    <property type="component" value="Unassembled WGS sequence"/>
</dbReference>
<comment type="cofactor">
    <cofactor evidence="1">
        <name>pyridoxal 5'-phosphate</name>
        <dbReference type="ChEBI" id="CHEBI:597326"/>
    </cofactor>
</comment>
<evidence type="ECO:0000256" key="2">
    <source>
        <dbReference type="ARBA" id="ARBA00007441"/>
    </source>
</evidence>
<dbReference type="GO" id="GO:0030170">
    <property type="term" value="F:pyridoxal phosphate binding"/>
    <property type="evidence" value="ECO:0007669"/>
    <property type="project" value="InterPro"/>
</dbReference>
<evidence type="ECO:0000256" key="1">
    <source>
        <dbReference type="ARBA" id="ARBA00001933"/>
    </source>
</evidence>
<dbReference type="SUPFAM" id="SSF53383">
    <property type="entry name" value="PLP-dependent transferases"/>
    <property type="match status" value="1"/>
</dbReference>
<dbReference type="GO" id="GO:1901605">
    <property type="term" value="P:alpha-amino acid metabolic process"/>
    <property type="evidence" value="ECO:0007669"/>
    <property type="project" value="TreeGrafter"/>
</dbReference>
<evidence type="ECO:0000256" key="3">
    <source>
        <dbReference type="ARBA" id="ARBA00022576"/>
    </source>
</evidence>
<evidence type="ECO:0000259" key="6">
    <source>
        <dbReference type="Pfam" id="PF00155"/>
    </source>
</evidence>
<organism evidence="7 8">
    <name type="scientific">Cyclocybe aegerita</name>
    <name type="common">Black poplar mushroom</name>
    <name type="synonym">Agrocybe aegerita</name>
    <dbReference type="NCBI Taxonomy" id="1973307"/>
    <lineage>
        <taxon>Eukaryota</taxon>
        <taxon>Fungi</taxon>
        <taxon>Dikarya</taxon>
        <taxon>Basidiomycota</taxon>
        <taxon>Agaricomycotina</taxon>
        <taxon>Agaricomycetes</taxon>
        <taxon>Agaricomycetidae</taxon>
        <taxon>Agaricales</taxon>
        <taxon>Agaricineae</taxon>
        <taxon>Bolbitiaceae</taxon>
        <taxon>Cyclocybe</taxon>
    </lineage>
</organism>
<comment type="similarity">
    <text evidence="2">Belongs to the class-I pyridoxal-phosphate-dependent aminotransferase family.</text>
</comment>
<dbReference type="EMBL" id="CACVBS010000028">
    <property type="protein sequence ID" value="CAA7259729.1"/>
    <property type="molecule type" value="Genomic_DNA"/>
</dbReference>
<dbReference type="Gene3D" id="3.40.640.10">
    <property type="entry name" value="Type I PLP-dependent aspartate aminotransferase-like (Major domain)"/>
    <property type="match status" value="1"/>
</dbReference>
<dbReference type="OrthoDB" id="691673at2759"/>
<sequence length="534" mass="59745">MSSEKFMAFGDAIDLSHHLSTLSRNRVASPLKELQKYWGRPGIISLAGGLPSPEYFPFDAVKADGLVPNAFPATTPPRVKGTFSWLWSIFSASKVATTPIVIPKYPEHPSDINLAMYLQYSTAEGQPHLLKVVTELTTKVYKPAYANFKTMLHAGNTDGWLKAVNTLCNDGEGVLTDEWTYPSAIASMKPYGVNPVPVAMDGQGMSSIALREVLSSWDEKARGMPRPHVMYIVPVGQNPTGATMLSARKREIYDICVEYDIIIVEDDPYYFLQEGLYVSPSRRTSYGTGKELGDEEYINSLAPSFLRFDHQGRVIRLDTFSKTIAPGCRLGWYTCNPLFAERLLRQAETSTQAPCGFGQSIVASLLIDWQYSGYLRWLKGLGSQYKLRRDFFIDCLASKFHLEFESPVCNQFTGSETYVAYSKLSHHGEKFVKKPLFSFMPPSSGMFVWLHFDFEGYPKVEELGLETLERKLWIAMAEGGLLIGAGSIFSANPSYKADGTMGHFRISFSNAEFDALEKAVDIMAQVLDKFYQDL</sequence>
<name>A0A8S0XEB3_CYCAE</name>
<reference evidence="7 8" key="1">
    <citation type="submission" date="2020-01" db="EMBL/GenBank/DDBJ databases">
        <authorList>
            <person name="Gupta K D."/>
        </authorList>
    </citation>
    <scope>NUCLEOTIDE SEQUENCE [LARGE SCALE GENOMIC DNA]</scope>
</reference>
<keyword evidence="8" id="KW-1185">Reference proteome</keyword>
<evidence type="ECO:0000313" key="8">
    <source>
        <dbReference type="Proteomes" id="UP000467700"/>
    </source>
</evidence>
<dbReference type="Pfam" id="PF00155">
    <property type="entry name" value="Aminotran_1_2"/>
    <property type="match status" value="1"/>
</dbReference>
<dbReference type="InterPro" id="IPR050859">
    <property type="entry name" value="Class-I_PLP-dep_aminotransf"/>
</dbReference>
<evidence type="ECO:0000256" key="5">
    <source>
        <dbReference type="ARBA" id="ARBA00022898"/>
    </source>
</evidence>
<accession>A0A8S0XEB3</accession>
<protein>
    <recommendedName>
        <fullName evidence="6">Aminotransferase class I/classII large domain-containing protein</fullName>
    </recommendedName>
</protein>
<keyword evidence="4" id="KW-0808">Transferase</keyword>